<dbReference type="SUPFAM" id="SSF52540">
    <property type="entry name" value="P-loop containing nucleoside triphosphate hydrolases"/>
    <property type="match status" value="1"/>
</dbReference>
<sequence>MQQPLTSVPVSAPPAQQLPPRPRSIDDTGLSMTFVSDLVVRALYLIGEMTGQQIVDLLHLPYDNVIDQAINYLRREQMCEIKGTGGIGEKAYRYQATVRGVERAKEIGERTQYLGPAPVTLEAYIEMMQQHSTQGLIITEDSIRQAFSHLVIGEALLQQLGPAINSGKSIFLFGHAGNGKTSIAEAVAKLMSDTIMIPHAVIIDGQIIRVFDPIHHDRVPVPASLDHTYDKRWVLSKRPIVIAGGELNLDSLDLVYDEY</sequence>
<proteinExistence type="predicted"/>
<evidence type="ECO:0000313" key="3">
    <source>
        <dbReference type="Proteomes" id="UP000050509"/>
    </source>
</evidence>
<evidence type="ECO:0000313" key="2">
    <source>
        <dbReference type="EMBL" id="KPV49774.1"/>
    </source>
</evidence>
<dbReference type="InterPro" id="IPR027417">
    <property type="entry name" value="P-loop_NTPase"/>
</dbReference>
<accession>A0A0P9D3B9</accession>
<protein>
    <submittedName>
        <fullName evidence="2">AAA family ATPase</fullName>
    </submittedName>
</protein>
<reference evidence="2 3" key="1">
    <citation type="submission" date="2015-09" db="EMBL/GenBank/DDBJ databases">
        <title>Draft genome sequence of Kouleothrix aurantiaca JCM 19913.</title>
        <authorList>
            <person name="Hemp J."/>
        </authorList>
    </citation>
    <scope>NUCLEOTIDE SEQUENCE [LARGE SCALE GENOMIC DNA]</scope>
    <source>
        <strain evidence="2 3">COM-B</strain>
    </source>
</reference>
<organism evidence="2 3">
    <name type="scientific">Kouleothrix aurantiaca</name>
    <dbReference type="NCBI Taxonomy" id="186479"/>
    <lineage>
        <taxon>Bacteria</taxon>
        <taxon>Bacillati</taxon>
        <taxon>Chloroflexota</taxon>
        <taxon>Chloroflexia</taxon>
        <taxon>Chloroflexales</taxon>
        <taxon>Roseiflexineae</taxon>
        <taxon>Roseiflexaceae</taxon>
        <taxon>Kouleothrix</taxon>
    </lineage>
</organism>
<comment type="caution">
    <text evidence="2">The sequence shown here is derived from an EMBL/GenBank/DDBJ whole genome shotgun (WGS) entry which is preliminary data.</text>
</comment>
<feature type="region of interest" description="Disordered" evidence="1">
    <location>
        <begin position="1"/>
        <end position="26"/>
    </location>
</feature>
<evidence type="ECO:0000256" key="1">
    <source>
        <dbReference type="SAM" id="MobiDB-lite"/>
    </source>
</evidence>
<dbReference type="AlphaFoldDB" id="A0A0P9D3B9"/>
<gene>
    <name evidence="2" type="ORF">SE17_30710</name>
</gene>
<keyword evidence="3" id="KW-1185">Reference proteome</keyword>
<feature type="non-terminal residue" evidence="2">
    <location>
        <position position="259"/>
    </location>
</feature>
<name>A0A0P9D3B9_9CHLR</name>
<dbReference type="EMBL" id="LJCR01001758">
    <property type="protein sequence ID" value="KPV49774.1"/>
    <property type="molecule type" value="Genomic_DNA"/>
</dbReference>
<dbReference type="Proteomes" id="UP000050509">
    <property type="component" value="Unassembled WGS sequence"/>
</dbReference>